<reference evidence="1" key="1">
    <citation type="submission" date="2016-04" db="EMBL/GenBank/DDBJ databases">
        <authorList>
            <person name="Evans L.H."/>
            <person name="Alamgir A."/>
            <person name="Owens N."/>
            <person name="Weber N.D."/>
            <person name="Virtaneva K."/>
            <person name="Barbian K."/>
            <person name="Babar A."/>
            <person name="Rosenke K."/>
        </authorList>
    </citation>
    <scope>NUCLEOTIDE SEQUENCE [LARGE SCALE GENOMIC DNA]</scope>
    <source>
        <strain evidence="1">CBS 101.48</strain>
    </source>
</reference>
<dbReference type="EMBL" id="LT550481">
    <property type="protein sequence ID" value="SAL95991.1"/>
    <property type="molecule type" value="Genomic_DNA"/>
</dbReference>
<evidence type="ECO:0008006" key="3">
    <source>
        <dbReference type="Google" id="ProtNLM"/>
    </source>
</evidence>
<evidence type="ECO:0000313" key="1">
    <source>
        <dbReference type="EMBL" id="SAL95991.1"/>
    </source>
</evidence>
<name>A0A168L3M1_ABSGL</name>
<dbReference type="AlphaFoldDB" id="A0A168L3M1"/>
<sequence length="172" mass="20422">MVHILTKCRKLKYGASKAVVSVPCAKHTCISQVFDVYKYLRIVIVASSVCCEYGYIYGRYNRKLQFFFDDTYKWESIRYLPACYRERRGEQHFVHLPSLVYLYARNDYFEYEYRDSSKDSHVGSDWHIIMPALPSLEVLVFDKPIRLYPEDIEHIHAQCPKLKSLVFRRGNT</sequence>
<keyword evidence="2" id="KW-1185">Reference proteome</keyword>
<dbReference type="InParanoid" id="A0A168L3M1"/>
<dbReference type="Proteomes" id="UP000078561">
    <property type="component" value="Unassembled WGS sequence"/>
</dbReference>
<organism evidence="1">
    <name type="scientific">Absidia glauca</name>
    <name type="common">Pin mould</name>
    <dbReference type="NCBI Taxonomy" id="4829"/>
    <lineage>
        <taxon>Eukaryota</taxon>
        <taxon>Fungi</taxon>
        <taxon>Fungi incertae sedis</taxon>
        <taxon>Mucoromycota</taxon>
        <taxon>Mucoromycotina</taxon>
        <taxon>Mucoromycetes</taxon>
        <taxon>Mucorales</taxon>
        <taxon>Cunninghamellaceae</taxon>
        <taxon>Absidia</taxon>
    </lineage>
</organism>
<proteinExistence type="predicted"/>
<protein>
    <recommendedName>
        <fullName evidence="3">F-box domain-containing protein</fullName>
    </recommendedName>
</protein>
<accession>A0A168L3M1</accession>
<gene>
    <name evidence="1" type="primary">ABSGL_01332.1 scaffold 1223</name>
</gene>
<evidence type="ECO:0000313" key="2">
    <source>
        <dbReference type="Proteomes" id="UP000078561"/>
    </source>
</evidence>